<name>A0A941EQ16_9ACTN</name>
<dbReference type="PANTHER" id="PTHR42831:SF3">
    <property type="entry name" value="1,2-PHENYLACETYL-COA EPOXIDASE, SUBUNIT D-RELATED"/>
    <property type="match status" value="1"/>
</dbReference>
<reference evidence="3" key="1">
    <citation type="submission" date="2021-04" db="EMBL/GenBank/DDBJ databases">
        <title>Genome based classification of Actinospica acidithermotolerans sp. nov., an actinobacterium isolated from an Indonesian hot spring.</title>
        <authorList>
            <person name="Kusuma A.B."/>
            <person name="Putra K.E."/>
            <person name="Nafisah S."/>
            <person name="Loh J."/>
            <person name="Nouioui I."/>
            <person name="Goodfellow M."/>
        </authorList>
    </citation>
    <scope>NUCLEOTIDE SEQUENCE</scope>
    <source>
        <strain evidence="3">CSCA 57</strain>
    </source>
</reference>
<dbReference type="AlphaFoldDB" id="A0A941EQ16"/>
<dbReference type="InterPro" id="IPR002744">
    <property type="entry name" value="MIP18-like"/>
</dbReference>
<keyword evidence="4" id="KW-1185">Reference proteome</keyword>
<dbReference type="Gene3D" id="3.30.300.130">
    <property type="entry name" value="Fe-S cluster assembly (FSCA)"/>
    <property type="match status" value="1"/>
</dbReference>
<dbReference type="Pfam" id="PF23451">
    <property type="entry name" value="Zn_ribbon_PaaD"/>
    <property type="match status" value="1"/>
</dbReference>
<evidence type="ECO:0000259" key="1">
    <source>
        <dbReference type="Pfam" id="PF01883"/>
    </source>
</evidence>
<organism evidence="3 4">
    <name type="scientific">Actinospica durhamensis</name>
    <dbReference type="NCBI Taxonomy" id="1508375"/>
    <lineage>
        <taxon>Bacteria</taxon>
        <taxon>Bacillati</taxon>
        <taxon>Actinomycetota</taxon>
        <taxon>Actinomycetes</taxon>
        <taxon>Catenulisporales</taxon>
        <taxon>Actinospicaceae</taxon>
        <taxon>Actinospica</taxon>
    </lineage>
</organism>
<dbReference type="Proteomes" id="UP000675781">
    <property type="component" value="Unassembled WGS sequence"/>
</dbReference>
<feature type="domain" description="MIP18 family-like" evidence="1">
    <location>
        <begin position="9"/>
        <end position="77"/>
    </location>
</feature>
<proteinExistence type="predicted"/>
<gene>
    <name evidence="3" type="primary">paaJ</name>
    <name evidence="3" type="ORF">KDL01_18345</name>
</gene>
<dbReference type="Pfam" id="PF01883">
    <property type="entry name" value="FeS_assembly_P"/>
    <property type="match status" value="1"/>
</dbReference>
<dbReference type="EMBL" id="JAGSOG010000088">
    <property type="protein sequence ID" value="MBR7835240.1"/>
    <property type="molecule type" value="Genomic_DNA"/>
</dbReference>
<dbReference type="InterPro" id="IPR052339">
    <property type="entry name" value="Fe-S_Maturation_MIP18"/>
</dbReference>
<evidence type="ECO:0000313" key="3">
    <source>
        <dbReference type="EMBL" id="MBR7835240.1"/>
    </source>
</evidence>
<evidence type="ECO:0000259" key="2">
    <source>
        <dbReference type="Pfam" id="PF23451"/>
    </source>
</evidence>
<dbReference type="InterPro" id="IPR011883">
    <property type="entry name" value="PaaD-like"/>
</dbReference>
<dbReference type="InterPro" id="IPR056572">
    <property type="entry name" value="Zn_ribbon_PaaD"/>
</dbReference>
<comment type="caution">
    <text evidence="3">The sequence shown here is derived from an EMBL/GenBank/DDBJ whole genome shotgun (WGS) entry which is preliminary data.</text>
</comment>
<protein>
    <submittedName>
        <fullName evidence="3">Phenylacetate-CoA oxygenase subunit PaaJ</fullName>
    </submittedName>
</protein>
<dbReference type="NCBIfam" id="TIGR02159">
    <property type="entry name" value="PA_CoA_Oxy4"/>
    <property type="match status" value="1"/>
</dbReference>
<feature type="domain" description="PaaD zinc beta ribbon" evidence="2">
    <location>
        <begin position="124"/>
        <end position="165"/>
    </location>
</feature>
<dbReference type="PANTHER" id="PTHR42831">
    <property type="entry name" value="FE-S PROTEIN MATURATION AUXILIARY FACTOR YITW"/>
    <property type="match status" value="1"/>
</dbReference>
<sequence>MTATKTARELVEGVPDPEMPWVTLGDLGIVREVTTGPGESVRVALTPTYLGCPAIEAMRTDVAEALTAQGYRVEGVELRLDPPWTSAAITERGRQKLAEVGIAPPHLTENADMHVSGTHSSTPLSLGVRCPHCGGIETALLSRFGASPCQELRRCSSCGEPFPAVRS</sequence>
<dbReference type="RefSeq" id="WP_212529734.1">
    <property type="nucleotide sequence ID" value="NZ_JAGSOG010000088.1"/>
</dbReference>
<dbReference type="SUPFAM" id="SSF117916">
    <property type="entry name" value="Fe-S cluster assembly (FSCA) domain-like"/>
    <property type="match status" value="1"/>
</dbReference>
<dbReference type="InterPro" id="IPR034904">
    <property type="entry name" value="FSCA_dom_sf"/>
</dbReference>
<evidence type="ECO:0000313" key="4">
    <source>
        <dbReference type="Proteomes" id="UP000675781"/>
    </source>
</evidence>
<accession>A0A941EQ16</accession>